<comment type="caution">
    <text evidence="1">The sequence shown here is derived from an EMBL/GenBank/DDBJ whole genome shotgun (WGS) entry which is preliminary data.</text>
</comment>
<name>A0ABY2UIQ8_9GAMM</name>
<keyword evidence="2" id="KW-1185">Reference proteome</keyword>
<reference evidence="1 2" key="1">
    <citation type="submission" date="2019-05" db="EMBL/GenBank/DDBJ databases">
        <title>Microbulbifer harenosus sp. nov., an alginate-degrading bacterium isolated from coastal sand.</title>
        <authorList>
            <person name="Huang H."/>
            <person name="Mo K."/>
            <person name="Bao S."/>
        </authorList>
    </citation>
    <scope>NUCLEOTIDE SEQUENCE [LARGE SCALE GENOMIC DNA]</scope>
    <source>
        <strain evidence="1 2">HB161719</strain>
    </source>
</reference>
<accession>A0ABY2UIQ8</accession>
<dbReference type="EMBL" id="VANI01000009">
    <property type="protein sequence ID" value="TLM77747.1"/>
    <property type="molecule type" value="Genomic_DNA"/>
</dbReference>
<proteinExistence type="predicted"/>
<dbReference type="RefSeq" id="WP_138235424.1">
    <property type="nucleotide sequence ID" value="NZ_CP185860.1"/>
</dbReference>
<evidence type="ECO:0000313" key="1">
    <source>
        <dbReference type="EMBL" id="TLM77747.1"/>
    </source>
</evidence>
<evidence type="ECO:0000313" key="2">
    <source>
        <dbReference type="Proteomes" id="UP000306791"/>
    </source>
</evidence>
<sequence>MSVGQQIYHAIELFAPHAPHRERFCTSLTKALTDNGSTSMAAKRIASVIADALSEPCEDFHLAMAHLIAFHPPLMIAMEGDLAAVHAMHRYMSFFLDMEAADTGPQAQYAIN</sequence>
<dbReference type="Proteomes" id="UP000306791">
    <property type="component" value="Unassembled WGS sequence"/>
</dbReference>
<organism evidence="1 2">
    <name type="scientific">Microbulbifer harenosus</name>
    <dbReference type="NCBI Taxonomy" id="2576840"/>
    <lineage>
        <taxon>Bacteria</taxon>
        <taxon>Pseudomonadati</taxon>
        <taxon>Pseudomonadota</taxon>
        <taxon>Gammaproteobacteria</taxon>
        <taxon>Cellvibrionales</taxon>
        <taxon>Microbulbiferaceae</taxon>
        <taxon>Microbulbifer</taxon>
    </lineage>
</organism>
<protein>
    <submittedName>
        <fullName evidence="1">Uncharacterized protein</fullName>
    </submittedName>
</protein>
<gene>
    <name evidence="1" type="ORF">FDY93_09160</name>
</gene>